<keyword evidence="3" id="KW-0677">Repeat</keyword>
<name>A0A0G4I8K6_9ALVE</name>
<dbReference type="GO" id="GO:0006913">
    <property type="term" value="P:nucleocytoplasmic transport"/>
    <property type="evidence" value="ECO:0007669"/>
    <property type="project" value="TreeGrafter"/>
</dbReference>
<dbReference type="SUPFAM" id="SSF52047">
    <property type="entry name" value="RNI-like"/>
    <property type="match status" value="1"/>
</dbReference>
<keyword evidence="1" id="KW-0343">GTPase activation</keyword>
<dbReference type="Gene3D" id="3.80.10.10">
    <property type="entry name" value="Ribonuclease Inhibitor"/>
    <property type="match status" value="3"/>
</dbReference>
<gene>
    <name evidence="4" type="ORF">Cvel_1976</name>
</gene>
<evidence type="ECO:0000256" key="1">
    <source>
        <dbReference type="ARBA" id="ARBA00022468"/>
    </source>
</evidence>
<dbReference type="InterPro" id="IPR027038">
    <property type="entry name" value="RanGap"/>
</dbReference>
<dbReference type="EMBL" id="CDMZ01005633">
    <property type="protein sequence ID" value="CEM53338.1"/>
    <property type="molecule type" value="Genomic_DNA"/>
</dbReference>
<dbReference type="GO" id="GO:0005634">
    <property type="term" value="C:nucleus"/>
    <property type="evidence" value="ECO:0007669"/>
    <property type="project" value="TreeGrafter"/>
</dbReference>
<evidence type="ECO:0000256" key="3">
    <source>
        <dbReference type="ARBA" id="ARBA00022737"/>
    </source>
</evidence>
<dbReference type="AlphaFoldDB" id="A0A0G4I8K6"/>
<dbReference type="InterPro" id="IPR001611">
    <property type="entry name" value="Leu-rich_rpt"/>
</dbReference>
<dbReference type="PANTHER" id="PTHR24113">
    <property type="entry name" value="RAN GTPASE-ACTIVATING PROTEIN 1"/>
    <property type="match status" value="1"/>
</dbReference>
<dbReference type="VEuPathDB" id="CryptoDB:Cvel_1976"/>
<dbReference type="InterPro" id="IPR032675">
    <property type="entry name" value="LRR_dom_sf"/>
</dbReference>
<reference evidence="4" key="1">
    <citation type="submission" date="2014-11" db="EMBL/GenBank/DDBJ databases">
        <authorList>
            <person name="Otto D Thomas"/>
            <person name="Naeem Raeece"/>
        </authorList>
    </citation>
    <scope>NUCLEOTIDE SEQUENCE</scope>
</reference>
<protein>
    <submittedName>
        <fullName evidence="4">Uncharacterized protein</fullName>
    </submittedName>
</protein>
<sequence length="918" mass="98328">MSRPTARFHAPLEEAGVLPSGETVDAALSAAFGHTRPDADEISALCSDRDGFGLGWVLLQCMRTRLKAGGGERGARGEGPCSLKTLIASKCELHDSRLFFQSLPSSIETLDLGGNRFRSASMESLSSVLAARWLPALLSLDLSDNPLGPFGVRALAKGLSAPLQSLRLARTGAKKEGVEALAGVLEAKKVSSLQTLDLSENEIWAGGCKFLASALCASGAVPSLTNLILKKNNLAHVKPPLPIPFGSGVEEERDYAAICQLLSTDQLRELQELDLSENDLFSEKHPNSVPVSHLVTEGRFPKLRILNLGKNWMGTAEVAAFANALTERAPPLEDLDLASSGDERDAEEGEALELGVQAVAAALSSGRLSHLTRLRLIDRYDVKADAVRSLFRAIEEDKVARLRTLELGYYSANHWDEPYDDAVEVLARAVAAGKIPKIENLLLDVYYGMLSSATVSVPGRALGSGGVSALRKLELKWKCGMDDDSSLLGLAEGLGGGGMPLLEDFDLSVWCDGGTEGVKEIGELLSRGKIPPSLRRVRLELPAHDVLSSLCDGLCVGTCPSPEMRLDLKLHDQFGSLDEDELKGPLSSLAETIRTGRLSYLRKFASEVNIFMYAESTEEVGEALTNPGACLAFLEEIWPQIYDSDNAVAFLRGMQRGRGCLQSVEKIYTGLQRETGGPRVPPLSSLITAGTVPSLKEVRVNLATADLKGVQAFAACLCSPPAASLRQVEVSFGTGSFSPEPEPEGSAKVMMFSVSLASEHLTKLQVLNVKNVRQGMGVLSLCAGLEGGKLSSLRELSLQSVRLQSDARALADALVAEKLPGLRVLKIRLCHLSDEGLKALTDVWMGASPPPLEHLDLSDNRLEAGGAETLAAFLGSKRIPSLFEVILGGNGVGSVAKAMLERGFPKIVSFRTQDYFLE</sequence>
<dbReference type="SMART" id="SM00368">
    <property type="entry name" value="LRR_RI"/>
    <property type="match status" value="7"/>
</dbReference>
<dbReference type="GO" id="GO:0048471">
    <property type="term" value="C:perinuclear region of cytoplasm"/>
    <property type="evidence" value="ECO:0007669"/>
    <property type="project" value="TreeGrafter"/>
</dbReference>
<keyword evidence="2" id="KW-0433">Leucine-rich repeat</keyword>
<organism evidence="4">
    <name type="scientific">Chromera velia CCMP2878</name>
    <dbReference type="NCBI Taxonomy" id="1169474"/>
    <lineage>
        <taxon>Eukaryota</taxon>
        <taxon>Sar</taxon>
        <taxon>Alveolata</taxon>
        <taxon>Colpodellida</taxon>
        <taxon>Chromeraceae</taxon>
        <taxon>Chromera</taxon>
    </lineage>
</organism>
<proteinExistence type="predicted"/>
<dbReference type="PhylomeDB" id="A0A0G4I8K6"/>
<dbReference type="Pfam" id="PF13516">
    <property type="entry name" value="LRR_6"/>
    <property type="match status" value="3"/>
</dbReference>
<dbReference type="GO" id="GO:0005096">
    <property type="term" value="F:GTPase activator activity"/>
    <property type="evidence" value="ECO:0007669"/>
    <property type="project" value="UniProtKB-KW"/>
</dbReference>
<evidence type="ECO:0000313" key="4">
    <source>
        <dbReference type="EMBL" id="CEM53338.1"/>
    </source>
</evidence>
<dbReference type="GO" id="GO:0005829">
    <property type="term" value="C:cytosol"/>
    <property type="evidence" value="ECO:0007669"/>
    <property type="project" value="TreeGrafter"/>
</dbReference>
<accession>A0A0G4I8K6</accession>
<dbReference type="PANTHER" id="PTHR24113:SF12">
    <property type="entry name" value="RAN GTPASE-ACTIVATING PROTEIN 1"/>
    <property type="match status" value="1"/>
</dbReference>
<evidence type="ECO:0000256" key="2">
    <source>
        <dbReference type="ARBA" id="ARBA00022614"/>
    </source>
</evidence>
<dbReference type="GO" id="GO:0031267">
    <property type="term" value="F:small GTPase binding"/>
    <property type="evidence" value="ECO:0007669"/>
    <property type="project" value="TreeGrafter"/>
</dbReference>